<dbReference type="RefSeq" id="WP_079245984.1">
    <property type="nucleotide sequence ID" value="NZ_JARSYF010000060.1"/>
</dbReference>
<dbReference type="Proteomes" id="UP000191057">
    <property type="component" value="Chromosome"/>
</dbReference>
<reference evidence="1 2" key="1">
    <citation type="submission" date="2017-03" db="EMBL/GenBank/DDBJ databases">
        <title>Complete genome sequence of Bacillus thuringiensis L-7601, a novel melanin producing strain.</title>
        <authorList>
            <person name="Cai J."/>
            <person name="Cao Z."/>
            <person name="Tan T."/>
        </authorList>
    </citation>
    <scope>NUCLEOTIDE SEQUENCE [LARGE SCALE GENOMIC DNA]</scope>
    <source>
        <strain evidence="1 2">L-7601</strain>
    </source>
</reference>
<organism evidence="1 2">
    <name type="scientific">Bacillus thuringiensis</name>
    <dbReference type="NCBI Taxonomy" id="1428"/>
    <lineage>
        <taxon>Bacteria</taxon>
        <taxon>Bacillati</taxon>
        <taxon>Bacillota</taxon>
        <taxon>Bacilli</taxon>
        <taxon>Bacillales</taxon>
        <taxon>Bacillaceae</taxon>
        <taxon>Bacillus</taxon>
        <taxon>Bacillus cereus group</taxon>
    </lineage>
</organism>
<name>A0A9W3TG82_BACTU</name>
<evidence type="ECO:0000313" key="2">
    <source>
        <dbReference type="Proteomes" id="UP000191057"/>
    </source>
</evidence>
<accession>A0A9W3TG82</accession>
<sequence length="214" mass="24772">MTNSIDFQAFMRTPAGRKLQAESEKYIADLKAEHAEKKETLEKKDLVYRELLFGANQLRSTQLYRVIEGVPSVIETDDSSRITKISPLKGFGEVDLVLAQQIKEADPLTYRRLRANDLKDIPKTDAYYESEIYSENCPVEVFDAYIVRPSKDPTSPRYAEDWMGHYENLSDYEKGDSIHLKQTVSLYSEENVRGMAQEIRDLQKEIESIEKEIY</sequence>
<protein>
    <submittedName>
        <fullName evidence="1">Uncharacterized protein</fullName>
    </submittedName>
</protein>
<proteinExistence type="predicted"/>
<dbReference type="EMBL" id="CP020002">
    <property type="protein sequence ID" value="AQY40979.1"/>
    <property type="molecule type" value="Genomic_DNA"/>
</dbReference>
<evidence type="ECO:0000313" key="1">
    <source>
        <dbReference type="EMBL" id="AQY40979.1"/>
    </source>
</evidence>
<dbReference type="AlphaFoldDB" id="A0A9W3TG82"/>
<gene>
    <name evidence="1" type="ORF">B4918_24780</name>
</gene>